<dbReference type="Pfam" id="PF04480">
    <property type="entry name" value="DUF559"/>
    <property type="match status" value="1"/>
</dbReference>
<reference evidence="2" key="1">
    <citation type="submission" date="2020-07" db="EMBL/GenBank/DDBJ databases">
        <authorList>
            <person name="Camacho E."/>
        </authorList>
    </citation>
    <scope>NUCLEOTIDE SEQUENCE</scope>
    <source>
        <strain evidence="2">MPO218</strain>
    </source>
</reference>
<keyword evidence="2" id="KW-0378">Hydrolase</keyword>
<dbReference type="InterPro" id="IPR007569">
    <property type="entry name" value="DUF559"/>
</dbReference>
<proteinExistence type="predicted"/>
<keyword evidence="2" id="KW-0540">Nuclease</keyword>
<dbReference type="GO" id="GO:0004519">
    <property type="term" value="F:endonuclease activity"/>
    <property type="evidence" value="ECO:0007669"/>
    <property type="project" value="UniProtKB-KW"/>
</dbReference>
<dbReference type="InterPro" id="IPR047216">
    <property type="entry name" value="Endonuclease_DUF559_bact"/>
</dbReference>
<accession>A0A975D7F4</accession>
<keyword evidence="2" id="KW-0255">Endonuclease</keyword>
<evidence type="ECO:0000313" key="2">
    <source>
        <dbReference type="EMBL" id="QTH24139.1"/>
    </source>
</evidence>
<protein>
    <submittedName>
        <fullName evidence="2">Endonuclease domain-containing protein</fullName>
    </submittedName>
</protein>
<dbReference type="InterPro" id="IPR011335">
    <property type="entry name" value="Restrct_endonuc-II-like"/>
</dbReference>
<dbReference type="AlphaFoldDB" id="A0A975D7F4"/>
<feature type="domain" description="DUF559" evidence="1">
    <location>
        <begin position="17"/>
        <end position="121"/>
    </location>
</feature>
<dbReference type="EMBL" id="CP059319">
    <property type="protein sequence ID" value="QTH24139.1"/>
    <property type="molecule type" value="Genomic_DNA"/>
</dbReference>
<evidence type="ECO:0000259" key="1">
    <source>
        <dbReference type="Pfam" id="PF04480"/>
    </source>
</evidence>
<organism evidence="2 3">
    <name type="scientific">Rhizorhabdus wittichii</name>
    <dbReference type="NCBI Taxonomy" id="160791"/>
    <lineage>
        <taxon>Bacteria</taxon>
        <taxon>Pseudomonadati</taxon>
        <taxon>Pseudomonadota</taxon>
        <taxon>Alphaproteobacteria</taxon>
        <taxon>Sphingomonadales</taxon>
        <taxon>Sphingomonadaceae</taxon>
        <taxon>Rhizorhabdus</taxon>
    </lineage>
</organism>
<evidence type="ECO:0000313" key="3">
    <source>
        <dbReference type="Proteomes" id="UP000664914"/>
    </source>
</evidence>
<gene>
    <name evidence="2" type="ORF">HRJ34_11895</name>
</gene>
<dbReference type="PANTHER" id="PTHR38590:SF1">
    <property type="entry name" value="BLL0828 PROTEIN"/>
    <property type="match status" value="1"/>
</dbReference>
<dbReference type="Gene3D" id="3.40.960.10">
    <property type="entry name" value="VSR Endonuclease"/>
    <property type="match status" value="1"/>
</dbReference>
<name>A0A975D7F4_9SPHN</name>
<reference evidence="2" key="2">
    <citation type="submission" date="2021-04" db="EMBL/GenBank/DDBJ databases">
        <title>Isolation and genomic analysis of the ibuprofen-degrading bacterium Sphingomonas strain MPO218.</title>
        <authorList>
            <person name="Aulestia M."/>
            <person name="Flores A."/>
            <person name="Mangas E.L."/>
            <person name="Perez-Pulido A.J."/>
            <person name="Santero E."/>
            <person name="Camacho E.M."/>
        </authorList>
    </citation>
    <scope>NUCLEOTIDE SEQUENCE</scope>
    <source>
        <strain evidence="2">MPO218</strain>
    </source>
</reference>
<dbReference type="RefSeq" id="WP_208634196.1">
    <property type="nucleotide sequence ID" value="NZ_CP059319.1"/>
</dbReference>
<dbReference type="CDD" id="cd01038">
    <property type="entry name" value="Endonuclease_DUF559"/>
    <property type="match status" value="1"/>
</dbReference>
<dbReference type="PANTHER" id="PTHR38590">
    <property type="entry name" value="BLL0828 PROTEIN"/>
    <property type="match status" value="1"/>
</dbReference>
<dbReference type="Proteomes" id="UP000664914">
    <property type="component" value="Chromosome"/>
</dbReference>
<sequence length="126" mass="14550">MRSMVEGYPTLPSPTTRARARQLRREMSLPEVLLWRLLRNKGVGFRFRRQHPVGPYILDFYCPELRLAVEVDGIGHDMGDRPERDKARRAWLAEQWIDIVSVPAAEVLRDVAAVADAIRRICLERG</sequence>
<dbReference type="SUPFAM" id="SSF52980">
    <property type="entry name" value="Restriction endonuclease-like"/>
    <property type="match status" value="1"/>
</dbReference>